<dbReference type="AlphaFoldDB" id="A0A6A6EKS3"/>
<evidence type="ECO:0000256" key="3">
    <source>
        <dbReference type="ARBA" id="ARBA00022475"/>
    </source>
</evidence>
<gene>
    <name evidence="9" type="ORF">K469DRAFT_801095</name>
</gene>
<keyword evidence="6 8" id="KW-0472">Membrane</keyword>
<evidence type="ECO:0000256" key="7">
    <source>
        <dbReference type="SAM" id="MobiDB-lite"/>
    </source>
</evidence>
<organism evidence="9 10">
    <name type="scientific">Zopfia rhizophila CBS 207.26</name>
    <dbReference type="NCBI Taxonomy" id="1314779"/>
    <lineage>
        <taxon>Eukaryota</taxon>
        <taxon>Fungi</taxon>
        <taxon>Dikarya</taxon>
        <taxon>Ascomycota</taxon>
        <taxon>Pezizomycotina</taxon>
        <taxon>Dothideomycetes</taxon>
        <taxon>Dothideomycetes incertae sedis</taxon>
        <taxon>Zopfiaceae</taxon>
        <taxon>Zopfia</taxon>
    </lineage>
</organism>
<comment type="similarity">
    <text evidence="2">Belongs to the chromate ion transporter (CHR) (TC 2.A.51) family.</text>
</comment>
<proteinExistence type="inferred from homology"/>
<feature type="compositionally biased region" description="Polar residues" evidence="7">
    <location>
        <begin position="189"/>
        <end position="200"/>
    </location>
</feature>
<evidence type="ECO:0000256" key="6">
    <source>
        <dbReference type="ARBA" id="ARBA00023136"/>
    </source>
</evidence>
<evidence type="ECO:0000256" key="1">
    <source>
        <dbReference type="ARBA" id="ARBA00004651"/>
    </source>
</evidence>
<feature type="transmembrane region" description="Helical" evidence="8">
    <location>
        <begin position="136"/>
        <end position="160"/>
    </location>
</feature>
<comment type="subcellular location">
    <subcellularLocation>
        <location evidence="1">Cell membrane</location>
        <topology evidence="1">Multi-pass membrane protein</topology>
    </subcellularLocation>
</comment>
<sequence length="380" mass="42066">MPLLDIFRAVRDHTRGQHQSLRTNNSKLRWRISDVFARAWDLDFTTFGGRPVHFGILYRWFVEGAGGKTKWIDGYQERFAICQALPSPASTKMVFCIALIHAGLLSAIFAFLVWSLPGAIGMYGLSLGVQNMPAALPPIVYALLSGMNTSTVGIITLATMQQQPQSASKSVQRRNAAAASRDRISIEQVDTTTAQGSSAPKQRDGERHLLPAPVVDTTTHSIPVKVGPLIIVVFFGTISSNFSIHLQMADRYPTSLTSVTVARGAIKYRPSRSTSSQICISPAPSFLAEAPVVIPLLHEYVVEPGWVPRRLPNWSRHHLGFSWPKFQFQRLSGCASPRANIHPNYLRDPAWFYRHFCSGTDVSDGRSSSFACYEDETVCC</sequence>
<dbReference type="Proteomes" id="UP000800200">
    <property type="component" value="Unassembled WGS sequence"/>
</dbReference>
<evidence type="ECO:0000256" key="4">
    <source>
        <dbReference type="ARBA" id="ARBA00022692"/>
    </source>
</evidence>
<keyword evidence="5 8" id="KW-1133">Transmembrane helix</keyword>
<dbReference type="OrthoDB" id="2160638at2759"/>
<evidence type="ECO:0000313" key="10">
    <source>
        <dbReference type="Proteomes" id="UP000800200"/>
    </source>
</evidence>
<name>A0A6A6EKS3_9PEZI</name>
<accession>A0A6A6EKS3</accession>
<evidence type="ECO:0000313" key="9">
    <source>
        <dbReference type="EMBL" id="KAF2192757.1"/>
    </source>
</evidence>
<dbReference type="GO" id="GO:0015109">
    <property type="term" value="F:chromate transmembrane transporter activity"/>
    <property type="evidence" value="ECO:0007669"/>
    <property type="project" value="InterPro"/>
</dbReference>
<keyword evidence="4 8" id="KW-0812">Transmembrane</keyword>
<feature type="transmembrane region" description="Helical" evidence="8">
    <location>
        <begin position="93"/>
        <end position="116"/>
    </location>
</feature>
<evidence type="ECO:0000256" key="2">
    <source>
        <dbReference type="ARBA" id="ARBA00005262"/>
    </source>
</evidence>
<dbReference type="Pfam" id="PF02417">
    <property type="entry name" value="Chromate_transp"/>
    <property type="match status" value="1"/>
</dbReference>
<keyword evidence="10" id="KW-1185">Reference proteome</keyword>
<keyword evidence="3" id="KW-1003">Cell membrane</keyword>
<reference evidence="9" key="1">
    <citation type="journal article" date="2020" name="Stud. Mycol.">
        <title>101 Dothideomycetes genomes: a test case for predicting lifestyles and emergence of pathogens.</title>
        <authorList>
            <person name="Haridas S."/>
            <person name="Albert R."/>
            <person name="Binder M."/>
            <person name="Bloem J."/>
            <person name="Labutti K."/>
            <person name="Salamov A."/>
            <person name="Andreopoulos B."/>
            <person name="Baker S."/>
            <person name="Barry K."/>
            <person name="Bills G."/>
            <person name="Bluhm B."/>
            <person name="Cannon C."/>
            <person name="Castanera R."/>
            <person name="Culley D."/>
            <person name="Daum C."/>
            <person name="Ezra D."/>
            <person name="Gonzalez J."/>
            <person name="Henrissat B."/>
            <person name="Kuo A."/>
            <person name="Liang C."/>
            <person name="Lipzen A."/>
            <person name="Lutzoni F."/>
            <person name="Magnuson J."/>
            <person name="Mondo S."/>
            <person name="Nolan M."/>
            <person name="Ohm R."/>
            <person name="Pangilinan J."/>
            <person name="Park H.-J."/>
            <person name="Ramirez L."/>
            <person name="Alfaro M."/>
            <person name="Sun H."/>
            <person name="Tritt A."/>
            <person name="Yoshinaga Y."/>
            <person name="Zwiers L.-H."/>
            <person name="Turgeon B."/>
            <person name="Goodwin S."/>
            <person name="Spatafora J."/>
            <person name="Crous P."/>
            <person name="Grigoriev I."/>
        </authorList>
    </citation>
    <scope>NUCLEOTIDE SEQUENCE</scope>
    <source>
        <strain evidence="9">CBS 207.26</strain>
    </source>
</reference>
<dbReference type="PANTHER" id="PTHR33567">
    <property type="entry name" value="CHROMATE ION TRANSPORTER (EUROFUNG)"/>
    <property type="match status" value="1"/>
</dbReference>
<evidence type="ECO:0000256" key="8">
    <source>
        <dbReference type="SAM" id="Phobius"/>
    </source>
</evidence>
<dbReference type="EMBL" id="ML994615">
    <property type="protein sequence ID" value="KAF2192757.1"/>
    <property type="molecule type" value="Genomic_DNA"/>
</dbReference>
<evidence type="ECO:0000256" key="5">
    <source>
        <dbReference type="ARBA" id="ARBA00022989"/>
    </source>
</evidence>
<dbReference type="PANTHER" id="PTHR33567:SF3">
    <property type="entry name" value="CHROMATE ION TRANSPORTER (EUROFUNG)"/>
    <property type="match status" value="1"/>
</dbReference>
<feature type="region of interest" description="Disordered" evidence="7">
    <location>
        <begin position="189"/>
        <end position="208"/>
    </location>
</feature>
<dbReference type="InterPro" id="IPR003370">
    <property type="entry name" value="Chromate_transpt"/>
</dbReference>
<protein>
    <submittedName>
        <fullName evidence="9">Uncharacterized protein</fullName>
    </submittedName>
</protein>
<dbReference type="GO" id="GO:0005886">
    <property type="term" value="C:plasma membrane"/>
    <property type="evidence" value="ECO:0007669"/>
    <property type="project" value="UniProtKB-SubCell"/>
</dbReference>